<keyword evidence="3" id="KW-1185">Reference proteome</keyword>
<keyword evidence="1" id="KW-1133">Transmembrane helix</keyword>
<gene>
    <name evidence="2" type="ORF">B1R32_11085</name>
</gene>
<keyword evidence="1" id="KW-0472">Membrane</keyword>
<name>A0A2S8SSA4_9BACT</name>
<proteinExistence type="predicted"/>
<reference evidence="2 3" key="1">
    <citation type="journal article" date="2018" name="Syst. Appl. Microbiol.">
        <title>Abditibacterium utsteinense sp. nov., the first cultivated member of candidate phylum FBP, isolated from ice-free Antarctic soil samples.</title>
        <authorList>
            <person name="Tahon G."/>
            <person name="Tytgat B."/>
            <person name="Lebbe L."/>
            <person name="Carlier A."/>
            <person name="Willems A."/>
        </authorList>
    </citation>
    <scope>NUCLEOTIDE SEQUENCE [LARGE SCALE GENOMIC DNA]</scope>
    <source>
        <strain evidence="2 3">LMG 29911</strain>
    </source>
</reference>
<dbReference type="OrthoDB" id="9800053at2"/>
<accession>A0A2S8SSA4</accession>
<feature type="transmembrane region" description="Helical" evidence="1">
    <location>
        <begin position="189"/>
        <end position="209"/>
    </location>
</feature>
<protein>
    <submittedName>
        <fullName evidence="2">Putative membrane protein SpoIIM, required for sporulation</fullName>
    </submittedName>
</protein>
<dbReference type="AlphaFoldDB" id="A0A2S8SSA4"/>
<feature type="transmembrane region" description="Helical" evidence="1">
    <location>
        <begin position="308"/>
        <end position="327"/>
    </location>
</feature>
<feature type="transmembrane region" description="Helical" evidence="1">
    <location>
        <begin position="229"/>
        <end position="257"/>
    </location>
</feature>
<dbReference type="Pfam" id="PF01944">
    <property type="entry name" value="SpoIIM"/>
    <property type="match status" value="1"/>
</dbReference>
<evidence type="ECO:0000313" key="3">
    <source>
        <dbReference type="Proteomes" id="UP000237684"/>
    </source>
</evidence>
<evidence type="ECO:0000313" key="2">
    <source>
        <dbReference type="EMBL" id="PQV63619.1"/>
    </source>
</evidence>
<dbReference type="Proteomes" id="UP000237684">
    <property type="component" value="Unassembled WGS sequence"/>
</dbReference>
<dbReference type="InterPro" id="IPR002798">
    <property type="entry name" value="SpoIIM-like"/>
</dbReference>
<keyword evidence="1" id="KW-0812">Transmembrane</keyword>
<dbReference type="InParanoid" id="A0A2S8SSA4"/>
<dbReference type="RefSeq" id="WP_105484034.1">
    <property type="nucleotide sequence ID" value="NZ_NIGF01000010.1"/>
</dbReference>
<dbReference type="EMBL" id="NIGF01000010">
    <property type="protein sequence ID" value="PQV63619.1"/>
    <property type="molecule type" value="Genomic_DNA"/>
</dbReference>
<dbReference type="PANTHER" id="PTHR35337:SF1">
    <property type="entry name" value="SLR1478 PROTEIN"/>
    <property type="match status" value="1"/>
</dbReference>
<comment type="caution">
    <text evidence="2">The sequence shown here is derived from an EMBL/GenBank/DDBJ whole genome shotgun (WGS) entry which is preliminary data.</text>
</comment>
<dbReference type="PANTHER" id="PTHR35337">
    <property type="entry name" value="SLR1478 PROTEIN"/>
    <property type="match status" value="1"/>
</dbReference>
<evidence type="ECO:0000256" key="1">
    <source>
        <dbReference type="SAM" id="Phobius"/>
    </source>
</evidence>
<feature type="transmembrane region" description="Helical" evidence="1">
    <location>
        <begin position="278"/>
        <end position="296"/>
    </location>
</feature>
<sequence length="334" mass="35899">MIRTPEAFVRERREAWARLQELVDKSQNSRLASLSDEELHEMGALYRRASADLARAQTRYNSTRAGQELVRSLNALVLRAHAQIYSAPPASPSRGLWFFLFGFPAAFRRQWRPILLAALLMYGPAFAAYVCVWTNPQSATLFVDRAVIEKVEERAQKKLVTGWGGNTNYEGLAASPATSSFIMTNNIRVTIMAVGLGVTAGLGTAMVLISNGLMIGGLAGAATNAHVDYLFWSVILPHGILELSAICIAGGAGMLLARAIYAPGDLARRDALKLAGNEAAQLLAGVAAMLVLAGLIEGFLTPTSLPPAFKLAFATLTGVFMTAYLFAKPRAQNG</sequence>
<organism evidence="2 3">
    <name type="scientific">Abditibacterium utsteinense</name>
    <dbReference type="NCBI Taxonomy" id="1960156"/>
    <lineage>
        <taxon>Bacteria</taxon>
        <taxon>Pseudomonadati</taxon>
        <taxon>Abditibacteriota</taxon>
        <taxon>Abditibacteriia</taxon>
        <taxon>Abditibacteriales</taxon>
        <taxon>Abditibacteriaceae</taxon>
        <taxon>Abditibacterium</taxon>
    </lineage>
</organism>